<dbReference type="Pfam" id="PF00884">
    <property type="entry name" value="Sulfatase"/>
    <property type="match status" value="1"/>
</dbReference>
<protein>
    <submittedName>
        <fullName evidence="4">Sulfatase-like hydrolase/transferase</fullName>
    </submittedName>
</protein>
<dbReference type="PANTHER" id="PTHR42693:SF53">
    <property type="entry name" value="ENDO-4-O-SULFATASE"/>
    <property type="match status" value="1"/>
</dbReference>
<comment type="similarity">
    <text evidence="1">Belongs to the sulfatase family.</text>
</comment>
<comment type="caution">
    <text evidence="4">The sequence shown here is derived from an EMBL/GenBank/DDBJ whole genome shotgun (WGS) entry which is preliminary data.</text>
</comment>
<evidence type="ECO:0000259" key="3">
    <source>
        <dbReference type="Pfam" id="PF00884"/>
    </source>
</evidence>
<accession>A0ABS1HF15</accession>
<dbReference type="InterPro" id="IPR000917">
    <property type="entry name" value="Sulfatase_N"/>
</dbReference>
<keyword evidence="2" id="KW-0378">Hydrolase</keyword>
<dbReference type="SUPFAM" id="SSF53649">
    <property type="entry name" value="Alkaline phosphatase-like"/>
    <property type="match status" value="1"/>
</dbReference>
<feature type="domain" description="Sulfatase N-terminal" evidence="3">
    <location>
        <begin position="31"/>
        <end position="401"/>
    </location>
</feature>
<evidence type="ECO:0000256" key="1">
    <source>
        <dbReference type="ARBA" id="ARBA00008779"/>
    </source>
</evidence>
<evidence type="ECO:0000256" key="2">
    <source>
        <dbReference type="ARBA" id="ARBA00022801"/>
    </source>
</evidence>
<gene>
    <name evidence="4" type="ORF">JIV24_02605</name>
</gene>
<dbReference type="Gene3D" id="3.40.720.10">
    <property type="entry name" value="Alkaline Phosphatase, subunit A"/>
    <property type="match status" value="1"/>
</dbReference>
<organism evidence="4 5">
    <name type="scientific">Carboxylicivirga marina</name>
    <dbReference type="NCBI Taxonomy" id="2800988"/>
    <lineage>
        <taxon>Bacteria</taxon>
        <taxon>Pseudomonadati</taxon>
        <taxon>Bacteroidota</taxon>
        <taxon>Bacteroidia</taxon>
        <taxon>Marinilabiliales</taxon>
        <taxon>Marinilabiliaceae</taxon>
        <taxon>Carboxylicivirga</taxon>
    </lineage>
</organism>
<dbReference type="EMBL" id="JAENRR010000004">
    <property type="protein sequence ID" value="MBK3516215.1"/>
    <property type="molecule type" value="Genomic_DNA"/>
</dbReference>
<name>A0ABS1HF15_9BACT</name>
<dbReference type="PANTHER" id="PTHR42693">
    <property type="entry name" value="ARYLSULFATASE FAMILY MEMBER"/>
    <property type="match status" value="1"/>
</dbReference>
<sequence length="522" mass="60223">MNNKSTTSIALILLVLITACHSPKEQQKQANVLVIMCDQLNYKALSCYGGPVSTPNIDRIAAEGVRFTRAYSTTPFCSPSRASIVTGLYPHQHGVVHNMGFKQKEGISINDETTGKLLSSKGYSTHQYGKWHVESDSLNYLPYYTDQYDYGYQYRKEMEDLGITLRKEDGQDWMNFYNQFWPVEVTPYMKEKRSYLEKIWSDHTNKDFPIKMGRLRLKPEEWIDDKLTNLTVEQIRDAATQNTPFMITTSFIWPHDPNFLPDPYYSQISPDSMDIPSSKTPELKFEKSWSRRMVKGYGDEGLKEFLRIYYGAVKYLDDRVGRILAELEKQGVLDETLIIFTSDHGDMMGGHGMVWKVNESFYEEQAAIPFMIRYPKLLQAAVSDIPVSLIDMKPTILSATGTKYEQNVAGVNLIPFLTGEKDKSLAPKYSFCERIKPNPQGSREVLEDAKGSFMVRNEQFKLIIYHDGDRYLYDLNNDPHETENIINDSAYKEQILELENALQNWLDETGWKGKKVEYMYKS</sequence>
<reference evidence="4 5" key="1">
    <citation type="submission" date="2021-01" db="EMBL/GenBank/DDBJ databases">
        <title>Carboxyliciviraga sp.nov., isolated from coastal sediments.</title>
        <authorList>
            <person name="Lu D."/>
            <person name="Zhang T."/>
        </authorList>
    </citation>
    <scope>NUCLEOTIDE SEQUENCE [LARGE SCALE GENOMIC DNA]</scope>
    <source>
        <strain evidence="4 5">N1Y132</strain>
    </source>
</reference>
<evidence type="ECO:0000313" key="5">
    <source>
        <dbReference type="Proteomes" id="UP000605676"/>
    </source>
</evidence>
<dbReference type="RefSeq" id="WP_200463448.1">
    <property type="nucleotide sequence ID" value="NZ_JAENRR010000004.1"/>
</dbReference>
<evidence type="ECO:0000313" key="4">
    <source>
        <dbReference type="EMBL" id="MBK3516215.1"/>
    </source>
</evidence>
<dbReference type="PROSITE" id="PS51257">
    <property type="entry name" value="PROKAR_LIPOPROTEIN"/>
    <property type="match status" value="1"/>
</dbReference>
<dbReference type="Proteomes" id="UP000605676">
    <property type="component" value="Unassembled WGS sequence"/>
</dbReference>
<keyword evidence="5" id="KW-1185">Reference proteome</keyword>
<dbReference type="InterPro" id="IPR017850">
    <property type="entry name" value="Alkaline_phosphatase_core_sf"/>
</dbReference>
<proteinExistence type="inferred from homology"/>
<dbReference type="InterPro" id="IPR050738">
    <property type="entry name" value="Sulfatase"/>
</dbReference>